<dbReference type="Pfam" id="PF11992">
    <property type="entry name" value="TgpA_N"/>
    <property type="match status" value="1"/>
</dbReference>
<keyword evidence="2" id="KW-0472">Membrane</keyword>
<sequence>MTAAHAAAAAPPHPAGAVAALTGRHVGDLVAVAALLAVGTASFGPVFAGRPGWLAAGGGAVIGLLAATLSAWRRWGASATVAAGIAAYLIFGGALALPRTTIAGAPTLETVQRLLLLAVTSWRDLLTVAVPADSFTGPAVVPYLSGLLCALVGGVVVLRTRRPGWGVLPAFVLLVVGILWGTRQAPWALGEGLAFAAVSLGWLSAIAQRERYAEAADILGTHGSLTARRRGSLAAGGAVLAVVTVGALLLASAVGSGARFVLRDVVEPPLDMRQFASPLTLFRLYERDLRDETLLTVSGMPRDARLRLAVLDAYDGVVYNVDSASSTFQRVGSSIAVPGDHASAAAPQTLEVAIAAYSGVWVPGAGDVRGVRFSGAAATAQGDSLFYNRASGQLVTTAGVAEGSRYDVDLAAPAPVDETYLAGRQVSDIAMPSVSRSPDSVPTTALEFTGSAATPLEQARSLAAKLREYGFYSDGADGRSRSGHTAERINALLTDEQMIGDDEQYAVAMALMSRQLGLPARVVMGFYPEPGAASGSSWDVKGSEAHVWVEIAFDGVGWVAFDPTPDRSKTPQTDTPQPRRDPRPQVLPPPDPPSERVEASKEIIDDQRKPPQPPSFDWWPLVVAGLVVAGSIALLLMPVLFVLWLKRRRRRQRAARPLASDRMSGGWAEVVDRAVDLGVSVTPTDTRREVSLALAEHYPAAGVVGAAQLIDAGVFAEGEPTTADVAAMWAEVDGVLGRMSSSVSPMRRRLAAVSLRSLGVRRGALTGRVRSVVKRVVSLEGTKAAGRWPGKGKDAQ</sequence>
<dbReference type="InterPro" id="IPR052901">
    <property type="entry name" value="Bact_TGase-like"/>
</dbReference>
<dbReference type="InterPro" id="IPR002931">
    <property type="entry name" value="Transglutaminase-like"/>
</dbReference>
<protein>
    <submittedName>
        <fullName evidence="4">Transglutaminase domain-containing protein</fullName>
    </submittedName>
</protein>
<feature type="transmembrane region" description="Helical" evidence="2">
    <location>
        <begin position="138"/>
        <end position="158"/>
    </location>
</feature>
<dbReference type="SMART" id="SM00460">
    <property type="entry name" value="TGc"/>
    <property type="match status" value="1"/>
</dbReference>
<evidence type="ECO:0000256" key="1">
    <source>
        <dbReference type="SAM" id="MobiDB-lite"/>
    </source>
</evidence>
<feature type="domain" description="Transglutaminase-like" evidence="3">
    <location>
        <begin position="494"/>
        <end position="565"/>
    </location>
</feature>
<dbReference type="Proteomes" id="UP000886632">
    <property type="component" value="Unassembled WGS sequence"/>
</dbReference>
<dbReference type="Pfam" id="PF01841">
    <property type="entry name" value="Transglut_core"/>
    <property type="match status" value="1"/>
</dbReference>
<keyword evidence="2" id="KW-1133">Transmembrane helix</keyword>
<gene>
    <name evidence="4" type="ORF">IPP00_03950</name>
</gene>
<feature type="region of interest" description="Disordered" evidence="1">
    <location>
        <begin position="562"/>
        <end position="600"/>
    </location>
</feature>
<evidence type="ECO:0000313" key="4">
    <source>
        <dbReference type="EMBL" id="MBL0003161.1"/>
    </source>
</evidence>
<dbReference type="PANTHER" id="PTHR42736">
    <property type="entry name" value="PROTEIN-GLUTAMINE GAMMA-GLUTAMYLTRANSFERASE"/>
    <property type="match status" value="1"/>
</dbReference>
<feature type="transmembrane region" description="Helical" evidence="2">
    <location>
        <begin position="187"/>
        <end position="207"/>
    </location>
</feature>
<proteinExistence type="predicted"/>
<feature type="transmembrane region" description="Helical" evidence="2">
    <location>
        <begin position="29"/>
        <end position="48"/>
    </location>
</feature>
<keyword evidence="2" id="KW-0812">Transmembrane</keyword>
<organism evidence="4 5">
    <name type="scientific">Candidatus Phosphoribacter hodrii</name>
    <dbReference type="NCBI Taxonomy" id="2953743"/>
    <lineage>
        <taxon>Bacteria</taxon>
        <taxon>Bacillati</taxon>
        <taxon>Actinomycetota</taxon>
        <taxon>Actinomycetes</taxon>
        <taxon>Micrococcales</taxon>
        <taxon>Dermatophilaceae</taxon>
        <taxon>Candidatus Phosphoribacter</taxon>
    </lineage>
</organism>
<feature type="transmembrane region" description="Helical" evidence="2">
    <location>
        <begin position="233"/>
        <end position="254"/>
    </location>
</feature>
<reference evidence="4" key="1">
    <citation type="submission" date="2020-10" db="EMBL/GenBank/DDBJ databases">
        <title>Connecting structure to function with the recovery of over 1000 high-quality activated sludge metagenome-assembled genomes encoding full-length rRNA genes using long-read sequencing.</title>
        <authorList>
            <person name="Singleton C.M."/>
            <person name="Petriglieri F."/>
            <person name="Kristensen J.M."/>
            <person name="Kirkegaard R.H."/>
            <person name="Michaelsen T.Y."/>
            <person name="Andersen M.H."/>
            <person name="Karst S.M."/>
            <person name="Dueholm M.S."/>
            <person name="Nielsen P.H."/>
            <person name="Albertsen M."/>
        </authorList>
    </citation>
    <scope>NUCLEOTIDE SEQUENCE</scope>
    <source>
        <strain evidence="4">Ribe_18-Q3-R11-54_MAXAC.001</strain>
    </source>
</reference>
<dbReference type="SUPFAM" id="SSF54001">
    <property type="entry name" value="Cysteine proteinases"/>
    <property type="match status" value="1"/>
</dbReference>
<evidence type="ECO:0000256" key="2">
    <source>
        <dbReference type="SAM" id="Phobius"/>
    </source>
</evidence>
<dbReference type="AlphaFoldDB" id="A0A9D7T7U5"/>
<feature type="transmembrane region" description="Helical" evidence="2">
    <location>
        <begin position="618"/>
        <end position="645"/>
    </location>
</feature>
<comment type="caution">
    <text evidence="4">The sequence shown here is derived from an EMBL/GenBank/DDBJ whole genome shotgun (WGS) entry which is preliminary data.</text>
</comment>
<name>A0A9D7T7U5_9MICO</name>
<dbReference type="PANTHER" id="PTHR42736:SF1">
    <property type="entry name" value="PROTEIN-GLUTAMINE GAMMA-GLUTAMYLTRANSFERASE"/>
    <property type="match status" value="1"/>
</dbReference>
<evidence type="ECO:0000259" key="3">
    <source>
        <dbReference type="SMART" id="SM00460"/>
    </source>
</evidence>
<dbReference type="InterPro" id="IPR038765">
    <property type="entry name" value="Papain-like_cys_pep_sf"/>
</dbReference>
<dbReference type="EMBL" id="JADKGK010000009">
    <property type="protein sequence ID" value="MBL0003161.1"/>
    <property type="molecule type" value="Genomic_DNA"/>
</dbReference>
<feature type="transmembrane region" description="Helical" evidence="2">
    <location>
        <begin position="53"/>
        <end position="72"/>
    </location>
</feature>
<feature type="transmembrane region" description="Helical" evidence="2">
    <location>
        <begin position="78"/>
        <end position="102"/>
    </location>
</feature>
<dbReference type="Gene3D" id="3.10.620.30">
    <property type="match status" value="1"/>
</dbReference>
<evidence type="ECO:0000313" key="5">
    <source>
        <dbReference type="Proteomes" id="UP000886632"/>
    </source>
</evidence>
<feature type="transmembrane region" description="Helical" evidence="2">
    <location>
        <begin position="165"/>
        <end position="181"/>
    </location>
</feature>
<dbReference type="InterPro" id="IPR021878">
    <property type="entry name" value="TgpA_N"/>
</dbReference>
<accession>A0A9D7T7U5</accession>